<dbReference type="eggNOG" id="COG1940">
    <property type="taxonomic scope" value="Bacteria"/>
</dbReference>
<name>G8QQE4_SPHPG</name>
<dbReference type="InterPro" id="IPR036390">
    <property type="entry name" value="WH_DNA-bd_sf"/>
</dbReference>
<feature type="domain" description="HTH marR-type" evidence="2">
    <location>
        <begin position="11"/>
        <end position="59"/>
    </location>
</feature>
<sequence>MKFSQPSTARTYNRLRVLNVLSLQKTCSRADIARILNLNKPSTSEIVDNLLLEGLLEERGKKETSNGRRPTTLVLKKDALLVLAVDMGSKNTSVALADLDGNLLRFERFPTGQRPKAQELCYSVIKSCLRMTRLATSPIVGLTVAVNGIIGEDRKTLVSNDLWEWKDVPLAQAIEANTHIPTILVHNVEAMVNAERWFAKEEGQNFLYINWAEHIGSAWVTDNNISAQHARFGHLSVASTGLCRCGNIGCLETVAAGWALSEKNENKTVKQLCSEPSDHGSNDLLAACTAMAKALVQACTITGCQKIILGGGISNIGDNYLQFLSQEYARQAHSRQTEVQINRSQLGDKAGLLGSVATALDTWVFQRALIRTLDQNEIH</sequence>
<dbReference type="Gene3D" id="1.10.10.10">
    <property type="entry name" value="Winged helix-like DNA-binding domain superfamily/Winged helix DNA-binding domain"/>
    <property type="match status" value="1"/>
</dbReference>
<dbReference type="GO" id="GO:0016301">
    <property type="term" value="F:kinase activity"/>
    <property type="evidence" value="ECO:0007669"/>
    <property type="project" value="UniProtKB-KW"/>
</dbReference>
<dbReference type="PANTHER" id="PTHR18964">
    <property type="entry name" value="ROK (REPRESSOR, ORF, KINASE) FAMILY"/>
    <property type="match status" value="1"/>
</dbReference>
<evidence type="ECO:0000313" key="4">
    <source>
        <dbReference type="Proteomes" id="UP000005632"/>
    </source>
</evidence>
<organism evidence="3 4">
    <name type="scientific">Sphaerochaeta pleomorpha (strain ATCC BAA-1885 / DSM 22778 / Grapes)</name>
    <dbReference type="NCBI Taxonomy" id="158190"/>
    <lineage>
        <taxon>Bacteria</taxon>
        <taxon>Pseudomonadati</taxon>
        <taxon>Spirochaetota</taxon>
        <taxon>Spirochaetia</taxon>
        <taxon>Spirochaetales</taxon>
        <taxon>Sphaerochaetaceae</taxon>
        <taxon>Sphaerochaeta</taxon>
    </lineage>
</organism>
<evidence type="ECO:0000313" key="3">
    <source>
        <dbReference type="EMBL" id="AEV29789.1"/>
    </source>
</evidence>
<dbReference type="OrthoDB" id="9810372at2"/>
<gene>
    <name evidence="3" type="ordered locus">SpiGrapes_2002</name>
</gene>
<dbReference type="Gene3D" id="3.30.420.40">
    <property type="match status" value="2"/>
</dbReference>
<dbReference type="EMBL" id="CP003155">
    <property type="protein sequence ID" value="AEV29789.1"/>
    <property type="molecule type" value="Genomic_DNA"/>
</dbReference>
<keyword evidence="3" id="KW-0808">Transferase</keyword>
<dbReference type="InterPro" id="IPR036388">
    <property type="entry name" value="WH-like_DNA-bd_sf"/>
</dbReference>
<comment type="similarity">
    <text evidence="1">Belongs to the ROK (NagC/XylR) family.</text>
</comment>
<evidence type="ECO:0000259" key="2">
    <source>
        <dbReference type="Pfam" id="PF12802"/>
    </source>
</evidence>
<dbReference type="InterPro" id="IPR000600">
    <property type="entry name" value="ROK"/>
</dbReference>
<dbReference type="AlphaFoldDB" id="G8QQE4"/>
<dbReference type="InterPro" id="IPR000835">
    <property type="entry name" value="HTH_MarR-typ"/>
</dbReference>
<dbReference type="Pfam" id="PF12802">
    <property type="entry name" value="MarR_2"/>
    <property type="match status" value="1"/>
</dbReference>
<protein>
    <submittedName>
        <fullName evidence="3">Transcriptional regulator/sugar kinase</fullName>
    </submittedName>
</protein>
<dbReference type="KEGG" id="sgp:SpiGrapes_2002"/>
<reference evidence="3 4" key="1">
    <citation type="submission" date="2011-11" db="EMBL/GenBank/DDBJ databases">
        <title>Complete sequence of Spirochaeta sp. grapes.</title>
        <authorList>
            <consortium name="US DOE Joint Genome Institute"/>
            <person name="Lucas S."/>
            <person name="Han J."/>
            <person name="Lapidus A."/>
            <person name="Cheng J.-F."/>
            <person name="Goodwin L."/>
            <person name="Pitluck S."/>
            <person name="Peters L."/>
            <person name="Ovchinnikova G."/>
            <person name="Munk A.C."/>
            <person name="Detter J.C."/>
            <person name="Han C."/>
            <person name="Tapia R."/>
            <person name="Land M."/>
            <person name="Hauser L."/>
            <person name="Kyrpides N."/>
            <person name="Ivanova N."/>
            <person name="Pagani I."/>
            <person name="Ritalahtilisa K."/>
            <person name="Loeffler F."/>
            <person name="Woyke T."/>
        </authorList>
    </citation>
    <scope>NUCLEOTIDE SEQUENCE [LARGE SCALE GENOMIC DNA]</scope>
    <source>
        <strain evidence="4">ATCC BAA-1885 / DSM 22778 / Grapes</strain>
    </source>
</reference>
<proteinExistence type="inferred from homology"/>
<accession>G8QQE4</accession>
<dbReference type="HOGENOM" id="CLU_036604_13_5_12"/>
<dbReference type="Proteomes" id="UP000005632">
    <property type="component" value="Chromosome"/>
</dbReference>
<dbReference type="Pfam" id="PF00480">
    <property type="entry name" value="ROK"/>
    <property type="match status" value="1"/>
</dbReference>
<keyword evidence="3" id="KW-0418">Kinase</keyword>
<dbReference type="SUPFAM" id="SSF46785">
    <property type="entry name" value="Winged helix' DNA-binding domain"/>
    <property type="match status" value="1"/>
</dbReference>
<dbReference type="SUPFAM" id="SSF53067">
    <property type="entry name" value="Actin-like ATPase domain"/>
    <property type="match status" value="1"/>
</dbReference>
<evidence type="ECO:0000256" key="1">
    <source>
        <dbReference type="ARBA" id="ARBA00006479"/>
    </source>
</evidence>
<dbReference type="RefSeq" id="WP_014270632.1">
    <property type="nucleotide sequence ID" value="NC_016633.1"/>
</dbReference>
<dbReference type="InterPro" id="IPR043129">
    <property type="entry name" value="ATPase_NBD"/>
</dbReference>
<dbReference type="PANTHER" id="PTHR18964:SF149">
    <property type="entry name" value="BIFUNCTIONAL UDP-N-ACETYLGLUCOSAMINE 2-EPIMERASE_N-ACETYLMANNOSAMINE KINASE"/>
    <property type="match status" value="1"/>
</dbReference>
<keyword evidence="4" id="KW-1185">Reference proteome</keyword>
<dbReference type="STRING" id="158190.SpiGrapes_2002"/>